<dbReference type="Gene3D" id="3.40.190.10">
    <property type="entry name" value="Periplasmic binding protein-like II"/>
    <property type="match status" value="2"/>
</dbReference>
<protein>
    <submittedName>
        <fullName evidence="3">ABC transporter substrate-binding protein</fullName>
    </submittedName>
</protein>
<dbReference type="PANTHER" id="PTHR30006:SF25">
    <property type="entry name" value="PHOSPHOGLYCERATE TRANSPORT REGULATORY PROTEIN PGTC"/>
    <property type="match status" value="1"/>
</dbReference>
<name>A0ABS9ANR0_9GAMM</name>
<dbReference type="PANTHER" id="PTHR30006">
    <property type="entry name" value="THIAMINE-BINDING PERIPLASMIC PROTEIN-RELATED"/>
    <property type="match status" value="1"/>
</dbReference>
<keyword evidence="1 2" id="KW-0732">Signal</keyword>
<feature type="chain" id="PRO_5046269417" evidence="2">
    <location>
        <begin position="20"/>
        <end position="358"/>
    </location>
</feature>
<reference evidence="3 4" key="1">
    <citation type="journal article" date="2021" name="Front. Microbiol.">
        <title>Aerobic Denitrification and Heterotrophic Sulfur Oxidation in the Genus Halomonas Revealed by Six Novel Species Characterizations and Genome-Based Analysis.</title>
        <authorList>
            <person name="Wang L."/>
            <person name="Shao Z."/>
        </authorList>
    </citation>
    <scope>NUCLEOTIDE SEQUENCE [LARGE SCALE GENOMIC DNA]</scope>
    <source>
        <strain evidence="3 4">MCCC 1A11058</strain>
    </source>
</reference>
<dbReference type="EMBL" id="JABFTV010000002">
    <property type="protein sequence ID" value="MCE8023213.1"/>
    <property type="molecule type" value="Genomic_DNA"/>
</dbReference>
<dbReference type="SUPFAM" id="SSF53850">
    <property type="entry name" value="Periplasmic binding protein-like II"/>
    <property type="match status" value="1"/>
</dbReference>
<sequence>MKSCILLLAWLIMASMVHAGELYRHAGRQHATTEAPRTLVIHGAADHPAVAPLFEAFLESHPAFEILYTEFSTLDLYHHFIDHHPATPDLVMSPAMDLQIKLVNDGYALPYQSVHTEALPDWAKWRNEVFGFTYEPIVIALNTQVLQGEPLPQSRTQLINLIRTLRHRFHGRIGLLDIETVGLGYLTWTHDSQQSRTYGRLIEVFGSLQARLYPNSSTLLEAVDRGEVMVAYNVLGSYARDWAQRNDDLAVILPTDYTSVIMRSAFIPKAASRLAEAQLFLDFLLSTRGQQVLANASSLNPIDERVTGPNSISNLRRSTQSPLRPIPFGLELLLQTDDAKRHLMLEEWSHSIESSFAD</sequence>
<evidence type="ECO:0000256" key="1">
    <source>
        <dbReference type="ARBA" id="ARBA00022729"/>
    </source>
</evidence>
<evidence type="ECO:0000313" key="3">
    <source>
        <dbReference type="EMBL" id="MCE8023213.1"/>
    </source>
</evidence>
<organism evidence="3 4">
    <name type="scientific">Billgrantia aerodenitrificans</name>
    <dbReference type="NCBI Taxonomy" id="2733483"/>
    <lineage>
        <taxon>Bacteria</taxon>
        <taxon>Pseudomonadati</taxon>
        <taxon>Pseudomonadota</taxon>
        <taxon>Gammaproteobacteria</taxon>
        <taxon>Oceanospirillales</taxon>
        <taxon>Halomonadaceae</taxon>
        <taxon>Billgrantia</taxon>
    </lineage>
</organism>
<feature type="signal peptide" evidence="2">
    <location>
        <begin position="1"/>
        <end position="19"/>
    </location>
</feature>
<keyword evidence="4" id="KW-1185">Reference proteome</keyword>
<evidence type="ECO:0000256" key="2">
    <source>
        <dbReference type="SAM" id="SignalP"/>
    </source>
</evidence>
<dbReference type="RefSeq" id="WP_234252849.1">
    <property type="nucleotide sequence ID" value="NZ_JABFTV010000002.1"/>
</dbReference>
<dbReference type="Pfam" id="PF13343">
    <property type="entry name" value="SBP_bac_6"/>
    <property type="match status" value="1"/>
</dbReference>
<accession>A0ABS9ANR0</accession>
<dbReference type="Proteomes" id="UP001320272">
    <property type="component" value="Unassembled WGS sequence"/>
</dbReference>
<gene>
    <name evidence="3" type="ORF">HOP59_03625</name>
</gene>
<evidence type="ECO:0000313" key="4">
    <source>
        <dbReference type="Proteomes" id="UP001320272"/>
    </source>
</evidence>
<comment type="caution">
    <text evidence="3">The sequence shown here is derived from an EMBL/GenBank/DDBJ whole genome shotgun (WGS) entry which is preliminary data.</text>
</comment>
<proteinExistence type="predicted"/>